<dbReference type="SUPFAM" id="SSF49899">
    <property type="entry name" value="Concanavalin A-like lectins/glucanases"/>
    <property type="match status" value="1"/>
</dbReference>
<gene>
    <name evidence="1" type="ORF">QR695_07395</name>
</gene>
<dbReference type="InterPro" id="IPR013320">
    <property type="entry name" value="ConA-like_dom_sf"/>
</dbReference>
<name>A0ABT7MNS0_9BACL</name>
<protein>
    <submittedName>
        <fullName evidence="1">DUF1349 domain-containing protein</fullName>
    </submittedName>
</protein>
<evidence type="ECO:0000313" key="2">
    <source>
        <dbReference type="Proteomes" id="UP001230807"/>
    </source>
</evidence>
<dbReference type="RefSeq" id="WP_286038353.1">
    <property type="nucleotide sequence ID" value="NZ_CP183077.1"/>
</dbReference>
<evidence type="ECO:0000313" key="1">
    <source>
        <dbReference type="EMBL" id="MDL5376830.1"/>
    </source>
</evidence>
<dbReference type="Proteomes" id="UP001230807">
    <property type="component" value="Unassembled WGS sequence"/>
</dbReference>
<reference evidence="1 2" key="1">
    <citation type="submission" date="2023-06" db="EMBL/GenBank/DDBJ databases">
        <title>Influencing factors and mechanism of Cr(VI) reduction by facultative anaerobic Exiguobacterium sp. PY14.</title>
        <authorList>
            <person name="Zou L."/>
        </authorList>
    </citation>
    <scope>NUCLEOTIDE SEQUENCE [LARGE SCALE GENOMIC DNA]</scope>
    <source>
        <strain evidence="1 2">PY14</strain>
    </source>
</reference>
<dbReference type="Pfam" id="PF07081">
    <property type="entry name" value="DUF1349"/>
    <property type="match status" value="1"/>
</dbReference>
<sequence length="190" mass="21788">MWQPYTWINEPDEVNASEHLTFQTAPDTDFWRNTYYGFNRMTAHALVKNVSAERFTCRATIEMEPSNTYDQAGILLYVNDEHWLKTSVEYIPDGPSHLGAVVTSFGYSDWSTRDFPNKDIHGRLTFELVYTDGDVEVFFEYEDGTREQLRIAHLHDVSTLRIGPYACSPDPKAPGFNVTISDWTVTEAST</sequence>
<dbReference type="Gene3D" id="2.60.120.200">
    <property type="match status" value="1"/>
</dbReference>
<organism evidence="1 2">
    <name type="scientific">Exiguobacterium mexicanum</name>
    <dbReference type="NCBI Taxonomy" id="340146"/>
    <lineage>
        <taxon>Bacteria</taxon>
        <taxon>Bacillati</taxon>
        <taxon>Bacillota</taxon>
        <taxon>Bacilli</taxon>
        <taxon>Bacillales</taxon>
        <taxon>Bacillales Family XII. Incertae Sedis</taxon>
        <taxon>Exiguobacterium</taxon>
    </lineage>
</organism>
<dbReference type="PANTHER" id="PTHR35332:SF2">
    <property type="entry name" value="REGULATION OF ENOLASE PROTEIN 1"/>
    <property type="match status" value="1"/>
</dbReference>
<dbReference type="PANTHER" id="PTHR35332">
    <property type="entry name" value="REGULATION OF ENOLASE PROTEIN 1"/>
    <property type="match status" value="1"/>
</dbReference>
<proteinExistence type="predicted"/>
<dbReference type="EMBL" id="JASWER010000005">
    <property type="protein sequence ID" value="MDL5376830.1"/>
    <property type="molecule type" value="Genomic_DNA"/>
</dbReference>
<keyword evidence="2" id="KW-1185">Reference proteome</keyword>
<accession>A0ABT7MNS0</accession>
<dbReference type="InterPro" id="IPR009784">
    <property type="entry name" value="DUF1349"/>
</dbReference>
<comment type="caution">
    <text evidence="1">The sequence shown here is derived from an EMBL/GenBank/DDBJ whole genome shotgun (WGS) entry which is preliminary data.</text>
</comment>